<dbReference type="PANTHER" id="PTHR43685">
    <property type="entry name" value="GLYCOSYLTRANSFERASE"/>
    <property type="match status" value="1"/>
</dbReference>
<comment type="caution">
    <text evidence="2">The sequence shown here is derived from an EMBL/GenBank/DDBJ whole genome shotgun (WGS) entry which is preliminary data.</text>
</comment>
<dbReference type="Gene3D" id="3.90.550.10">
    <property type="entry name" value="Spore Coat Polysaccharide Biosynthesis Protein SpsA, Chain A"/>
    <property type="match status" value="1"/>
</dbReference>
<dbReference type="InterPro" id="IPR001173">
    <property type="entry name" value="Glyco_trans_2-like"/>
</dbReference>
<evidence type="ECO:0000313" key="3">
    <source>
        <dbReference type="Proteomes" id="UP000019205"/>
    </source>
</evidence>
<dbReference type="HOGENOM" id="CLU_025996_0_5_6"/>
<dbReference type="InterPro" id="IPR050834">
    <property type="entry name" value="Glycosyltransf_2"/>
</dbReference>
<reference evidence="2 3" key="1">
    <citation type="journal article" date="2007" name="Proc. Natl. Acad. Sci. U.S.A.">
        <title>Characterization of a marine gammaproteobacterium capable of aerobic anoxygenic photosynthesis.</title>
        <authorList>
            <person name="Fuchs B.M."/>
            <person name="Spring S."/>
            <person name="Teeling H."/>
            <person name="Quast C."/>
            <person name="Wulf J."/>
            <person name="Schattenhofer M."/>
            <person name="Yan S."/>
            <person name="Ferriera S."/>
            <person name="Johnson J."/>
            <person name="Glockner F.O."/>
            <person name="Amann R."/>
        </authorList>
    </citation>
    <scope>NUCLEOTIDE SEQUENCE [LARGE SCALE GENOMIC DNA]</scope>
    <source>
        <strain evidence="2">KT71</strain>
    </source>
</reference>
<keyword evidence="3" id="KW-1185">Reference proteome</keyword>
<gene>
    <name evidence="2" type="ORF">KT71_01515</name>
</gene>
<evidence type="ECO:0000259" key="1">
    <source>
        <dbReference type="Pfam" id="PF00535"/>
    </source>
</evidence>
<keyword evidence="2" id="KW-0808">Transferase</keyword>
<reference evidence="2 3" key="2">
    <citation type="journal article" date="2009" name="PLoS ONE">
        <title>The photosynthetic apparatus and its regulation in the aerobic gammaproteobacterium Congregibacter litoralis gen. nov., sp. nov.</title>
        <authorList>
            <person name="Spring S."/>
            <person name="Lunsdorf H."/>
            <person name="Fuchs B.M."/>
            <person name="Tindall B.J."/>
        </authorList>
    </citation>
    <scope>NUCLEOTIDE SEQUENCE [LARGE SCALE GENOMIC DNA]</scope>
    <source>
        <strain evidence="2">KT71</strain>
    </source>
</reference>
<evidence type="ECO:0000313" key="2">
    <source>
        <dbReference type="EMBL" id="EAQ98614.1"/>
    </source>
</evidence>
<organism evidence="2 3">
    <name type="scientific">Congregibacter litoralis KT71</name>
    <dbReference type="NCBI Taxonomy" id="314285"/>
    <lineage>
        <taxon>Bacteria</taxon>
        <taxon>Pseudomonadati</taxon>
        <taxon>Pseudomonadota</taxon>
        <taxon>Gammaproteobacteria</taxon>
        <taxon>Cellvibrionales</taxon>
        <taxon>Halieaceae</taxon>
        <taxon>Congregibacter</taxon>
    </lineage>
</organism>
<dbReference type="STRING" id="314285.KT71_01515"/>
<proteinExistence type="predicted"/>
<dbReference type="eggNOG" id="COG0463">
    <property type="taxonomic scope" value="Bacteria"/>
</dbReference>
<dbReference type="InterPro" id="IPR029044">
    <property type="entry name" value="Nucleotide-diphossugar_trans"/>
</dbReference>
<dbReference type="PANTHER" id="PTHR43685:SF2">
    <property type="entry name" value="GLYCOSYLTRANSFERASE 2-LIKE DOMAIN-CONTAINING PROTEIN"/>
    <property type="match status" value="1"/>
</dbReference>
<dbReference type="EMBL" id="AAOA02000002">
    <property type="protein sequence ID" value="EAQ98614.1"/>
    <property type="molecule type" value="Genomic_DNA"/>
</dbReference>
<accession>A4A6G7</accession>
<dbReference type="GO" id="GO:0016740">
    <property type="term" value="F:transferase activity"/>
    <property type="evidence" value="ECO:0007669"/>
    <property type="project" value="UniProtKB-KW"/>
</dbReference>
<dbReference type="CDD" id="cd00761">
    <property type="entry name" value="Glyco_tranf_GTA_type"/>
    <property type="match status" value="1"/>
</dbReference>
<name>A4A6G7_9GAMM</name>
<feature type="domain" description="Glycosyltransferase 2-like" evidence="1">
    <location>
        <begin position="12"/>
        <end position="137"/>
    </location>
</feature>
<dbReference type="AlphaFoldDB" id="A4A6G7"/>
<protein>
    <submittedName>
        <fullName evidence="2">Glycosyltransferase involved in cell wall biogenesis</fullName>
    </submittedName>
</protein>
<sequence length="291" mass="32416">MTSATNHMPLVSVVIPCYNRADRIAQAVHSVVDQDYPSFEIIVVDDGSTDNTEAVVAALEIPTLRYLRLQENRGANSARNVGIREAQGEYIAFQDSDDLWSASKLTTQIKQMLTHNAKVCFCAFNRNDRGVKTRVPKASYHVQHGCVDRHAELLRGSYISCQTLIARKETLLSVGLFDESLKRLQDWELCLRLAQDNPILYVEEVLVEADISDDSVSRQVEHYAGSAKNILDSHSAAFNDNREATAMLCINVAANALQHGHLGSFLYFVTRAVRQGGPALPGALRKLYLRR</sequence>
<dbReference type="SUPFAM" id="SSF53448">
    <property type="entry name" value="Nucleotide-diphospho-sugar transferases"/>
    <property type="match status" value="1"/>
</dbReference>
<dbReference type="Pfam" id="PF00535">
    <property type="entry name" value="Glycos_transf_2"/>
    <property type="match status" value="1"/>
</dbReference>
<dbReference type="Proteomes" id="UP000019205">
    <property type="component" value="Chromosome"/>
</dbReference>